<sequence>MGKKEFRLQSRVIHNYSLSVHHSRLRERIDDDELTIAEGEFRIELYEIHNFEAQVMLGLD</sequence>
<evidence type="ECO:0000313" key="1">
    <source>
        <dbReference type="EMBL" id="KAF5203920.1"/>
    </source>
</evidence>
<gene>
    <name evidence="1" type="ORF">FRX31_006499</name>
</gene>
<reference evidence="1 2" key="1">
    <citation type="submission" date="2020-06" db="EMBL/GenBank/DDBJ databases">
        <title>Transcriptomic and genomic resources for Thalictrum thalictroides and T. hernandezii: Facilitating candidate gene discovery in an emerging model plant lineage.</title>
        <authorList>
            <person name="Arias T."/>
            <person name="Riano-Pachon D.M."/>
            <person name="Di Stilio V.S."/>
        </authorList>
    </citation>
    <scope>NUCLEOTIDE SEQUENCE [LARGE SCALE GENOMIC DNA]</scope>
    <source>
        <strain evidence="2">cv. WT478/WT964</strain>
        <tissue evidence="1">Leaves</tissue>
    </source>
</reference>
<dbReference type="AlphaFoldDB" id="A0A7J6X5R5"/>
<keyword evidence="2" id="KW-1185">Reference proteome</keyword>
<comment type="caution">
    <text evidence="1">The sequence shown here is derived from an EMBL/GenBank/DDBJ whole genome shotgun (WGS) entry which is preliminary data.</text>
</comment>
<evidence type="ECO:0000313" key="2">
    <source>
        <dbReference type="Proteomes" id="UP000554482"/>
    </source>
</evidence>
<accession>A0A7J6X5R5</accession>
<dbReference type="EMBL" id="JABWDY010006076">
    <property type="protein sequence ID" value="KAF5203920.1"/>
    <property type="molecule type" value="Genomic_DNA"/>
</dbReference>
<proteinExistence type="predicted"/>
<name>A0A7J6X5R5_THATH</name>
<protein>
    <submittedName>
        <fullName evidence="1">Uncharacterized protein</fullName>
    </submittedName>
</protein>
<organism evidence="1 2">
    <name type="scientific">Thalictrum thalictroides</name>
    <name type="common">Rue-anemone</name>
    <name type="synonym">Anemone thalictroides</name>
    <dbReference type="NCBI Taxonomy" id="46969"/>
    <lineage>
        <taxon>Eukaryota</taxon>
        <taxon>Viridiplantae</taxon>
        <taxon>Streptophyta</taxon>
        <taxon>Embryophyta</taxon>
        <taxon>Tracheophyta</taxon>
        <taxon>Spermatophyta</taxon>
        <taxon>Magnoliopsida</taxon>
        <taxon>Ranunculales</taxon>
        <taxon>Ranunculaceae</taxon>
        <taxon>Thalictroideae</taxon>
        <taxon>Thalictrum</taxon>
    </lineage>
</organism>
<dbReference type="Proteomes" id="UP000554482">
    <property type="component" value="Unassembled WGS sequence"/>
</dbReference>